<keyword evidence="1" id="KW-0812">Transmembrane</keyword>
<feature type="transmembrane region" description="Helical" evidence="1">
    <location>
        <begin position="101"/>
        <end position="134"/>
    </location>
</feature>
<proteinExistence type="predicted"/>
<feature type="transmembrane region" description="Helical" evidence="1">
    <location>
        <begin position="20"/>
        <end position="38"/>
    </location>
</feature>
<gene>
    <name evidence="2" type="ORF">SAMN05421753_10258</name>
</gene>
<sequence length="226" mass="23839">MPEWLTSTDIIDPSVPPQTLAVRLLVSLAFGLCVSGIYRISHGRHHGNPAALGTTLVLLSVLIAMVSMTIGNSVARAFSLVGALSIVRFRTVVDDTRDTAFVILSVIVGMASGAGLLLLPVVGLPIVGVTAVALSRWPWRGKGNNGAGHCRLTIRLALGRDPAQTLEHVLQRSLANVGLVEVATARQGAALDLTYVGQLLPQSSLTQFVSELNQVEGVMGVELHLN</sequence>
<feature type="transmembrane region" description="Helical" evidence="1">
    <location>
        <begin position="50"/>
        <end position="70"/>
    </location>
</feature>
<keyword evidence="1" id="KW-0472">Membrane</keyword>
<dbReference type="EMBL" id="FOQD01000002">
    <property type="protein sequence ID" value="SFH68658.1"/>
    <property type="molecule type" value="Genomic_DNA"/>
</dbReference>
<dbReference type="STRING" id="1576369.SAMN05421753_10258"/>
<name>A0A1I3C226_9PLAN</name>
<evidence type="ECO:0000256" key="1">
    <source>
        <dbReference type="SAM" id="Phobius"/>
    </source>
</evidence>
<reference evidence="3" key="1">
    <citation type="submission" date="2016-10" db="EMBL/GenBank/DDBJ databases">
        <authorList>
            <person name="Varghese N."/>
            <person name="Submissions S."/>
        </authorList>
    </citation>
    <scope>NUCLEOTIDE SEQUENCE [LARGE SCALE GENOMIC DNA]</scope>
    <source>
        <strain evidence="3">DSM 26348</strain>
    </source>
</reference>
<organism evidence="2 3">
    <name type="scientific">Planctomicrobium piriforme</name>
    <dbReference type="NCBI Taxonomy" id="1576369"/>
    <lineage>
        <taxon>Bacteria</taxon>
        <taxon>Pseudomonadati</taxon>
        <taxon>Planctomycetota</taxon>
        <taxon>Planctomycetia</taxon>
        <taxon>Planctomycetales</taxon>
        <taxon>Planctomycetaceae</taxon>
        <taxon>Planctomicrobium</taxon>
    </lineage>
</organism>
<accession>A0A1I3C226</accession>
<dbReference type="Pfam" id="PF16316">
    <property type="entry name" value="DUF4956"/>
    <property type="match status" value="1"/>
</dbReference>
<dbReference type="RefSeq" id="WP_092047763.1">
    <property type="nucleotide sequence ID" value="NZ_FOQD01000002.1"/>
</dbReference>
<dbReference type="InterPro" id="IPR032531">
    <property type="entry name" value="DUF4956"/>
</dbReference>
<evidence type="ECO:0000313" key="2">
    <source>
        <dbReference type="EMBL" id="SFH68658.1"/>
    </source>
</evidence>
<evidence type="ECO:0008006" key="4">
    <source>
        <dbReference type="Google" id="ProtNLM"/>
    </source>
</evidence>
<protein>
    <recommendedName>
        <fullName evidence="4">Mg2+ transporter-C (MgtC) family protein</fullName>
    </recommendedName>
</protein>
<evidence type="ECO:0000313" key="3">
    <source>
        <dbReference type="Proteomes" id="UP000199518"/>
    </source>
</evidence>
<dbReference type="OrthoDB" id="9803265at2"/>
<dbReference type="Proteomes" id="UP000199518">
    <property type="component" value="Unassembled WGS sequence"/>
</dbReference>
<keyword evidence="1" id="KW-1133">Transmembrane helix</keyword>
<keyword evidence="3" id="KW-1185">Reference proteome</keyword>
<dbReference type="AlphaFoldDB" id="A0A1I3C226"/>